<proteinExistence type="predicted"/>
<dbReference type="Proteomes" id="UP000516373">
    <property type="component" value="Chromosome"/>
</dbReference>
<reference evidence="2 3" key="1">
    <citation type="journal article" date="2014" name="Int. J. Syst. Evol. Microbiol.">
        <title>Complete genome sequence of Corynebacterium casei LMG S-19264T (=DSM 44701T), isolated from a smear-ripened cheese.</title>
        <authorList>
            <consortium name="US DOE Joint Genome Institute (JGI-PGF)"/>
            <person name="Walter F."/>
            <person name="Albersmeier A."/>
            <person name="Kalinowski J."/>
            <person name="Ruckert C."/>
        </authorList>
    </citation>
    <scope>NUCLEOTIDE SEQUENCE [LARGE SCALE GENOMIC DNA]</scope>
    <source>
        <strain evidence="2 3">JCM 4255</strain>
    </source>
</reference>
<accession>A0A7G1NK53</accession>
<name>A0A7G1NK53_9ACTN</name>
<protein>
    <submittedName>
        <fullName evidence="2">Uncharacterized protein</fullName>
    </submittedName>
</protein>
<sequence length="101" mass="10365">MGEEEQQHAGAEGQGGREGAECAGQDLGDGVHPAVPEAGEDACGDVQDAHQGAGSADEDGDGLGAWPAQYPARPARTGRAAAATRNLARHFLICPDRHRIP</sequence>
<dbReference type="EMBL" id="AP023439">
    <property type="protein sequence ID" value="BCL22074.1"/>
    <property type="molecule type" value="Genomic_DNA"/>
</dbReference>
<gene>
    <name evidence="2" type="ORF">GCM10017668_39170</name>
</gene>
<organism evidence="2 3">
    <name type="scientific">Streptomyces tuirus</name>
    <dbReference type="NCBI Taxonomy" id="68278"/>
    <lineage>
        <taxon>Bacteria</taxon>
        <taxon>Bacillati</taxon>
        <taxon>Actinomycetota</taxon>
        <taxon>Actinomycetes</taxon>
        <taxon>Kitasatosporales</taxon>
        <taxon>Streptomycetaceae</taxon>
        <taxon>Streptomyces</taxon>
    </lineage>
</organism>
<evidence type="ECO:0000256" key="1">
    <source>
        <dbReference type="SAM" id="MobiDB-lite"/>
    </source>
</evidence>
<evidence type="ECO:0000313" key="3">
    <source>
        <dbReference type="Proteomes" id="UP000516373"/>
    </source>
</evidence>
<dbReference type="AlphaFoldDB" id="A0A7G1NK53"/>
<dbReference type="KEGG" id="stui:GCM10017668_39170"/>
<evidence type="ECO:0000313" key="2">
    <source>
        <dbReference type="EMBL" id="BCL22074.1"/>
    </source>
</evidence>
<feature type="region of interest" description="Disordered" evidence="1">
    <location>
        <begin position="1"/>
        <end position="77"/>
    </location>
</feature>